<accession>A0AAD8UX66</accession>
<dbReference type="EMBL" id="JAHMHS010000020">
    <property type="protein sequence ID" value="KAK1728005.1"/>
    <property type="molecule type" value="Genomic_DNA"/>
</dbReference>
<proteinExistence type="predicted"/>
<comment type="caution">
    <text evidence="1">The sequence shown here is derived from an EMBL/GenBank/DDBJ whole genome shotgun (WGS) entry which is preliminary data.</text>
</comment>
<organism evidence="1 2">
    <name type="scientific">Glomerella acutata</name>
    <name type="common">Colletotrichum acutatum</name>
    <dbReference type="NCBI Taxonomy" id="27357"/>
    <lineage>
        <taxon>Eukaryota</taxon>
        <taxon>Fungi</taxon>
        <taxon>Dikarya</taxon>
        <taxon>Ascomycota</taxon>
        <taxon>Pezizomycotina</taxon>
        <taxon>Sordariomycetes</taxon>
        <taxon>Hypocreomycetidae</taxon>
        <taxon>Glomerellales</taxon>
        <taxon>Glomerellaceae</taxon>
        <taxon>Colletotrichum</taxon>
        <taxon>Colletotrichum acutatum species complex</taxon>
    </lineage>
</organism>
<evidence type="ECO:0000313" key="1">
    <source>
        <dbReference type="EMBL" id="KAK1728005.1"/>
    </source>
</evidence>
<gene>
    <name evidence="1" type="ORF">BDZ83DRAFT_610889</name>
</gene>
<sequence>MPWLTPRPQRNIHCYRIPPLSFMKPLQQSVCLISTSLRSHRSLAVKSIYLFTSGGD</sequence>
<dbReference type="RefSeq" id="XP_060368060.1">
    <property type="nucleotide sequence ID" value="XM_060507620.1"/>
</dbReference>
<protein>
    <submittedName>
        <fullName evidence="1">Uncharacterized protein</fullName>
    </submittedName>
</protein>
<dbReference type="GeneID" id="85391519"/>
<evidence type="ECO:0000313" key="2">
    <source>
        <dbReference type="Proteomes" id="UP001244207"/>
    </source>
</evidence>
<dbReference type="AlphaFoldDB" id="A0AAD8UX66"/>
<reference evidence="1" key="1">
    <citation type="submission" date="2021-12" db="EMBL/GenBank/DDBJ databases">
        <title>Comparative genomics, transcriptomics and evolutionary studies reveal genomic signatures of adaptation to plant cell wall in hemibiotrophic fungi.</title>
        <authorList>
            <consortium name="DOE Joint Genome Institute"/>
            <person name="Baroncelli R."/>
            <person name="Diaz J.F."/>
            <person name="Benocci T."/>
            <person name="Peng M."/>
            <person name="Battaglia E."/>
            <person name="Haridas S."/>
            <person name="Andreopoulos W."/>
            <person name="Labutti K."/>
            <person name="Pangilinan J."/>
            <person name="Floch G.L."/>
            <person name="Makela M.R."/>
            <person name="Henrissat B."/>
            <person name="Grigoriev I.V."/>
            <person name="Crouch J.A."/>
            <person name="De Vries R.P."/>
            <person name="Sukno S.A."/>
            <person name="Thon M.R."/>
        </authorList>
    </citation>
    <scope>NUCLEOTIDE SEQUENCE</scope>
    <source>
        <strain evidence="1">CBS 112980</strain>
    </source>
</reference>
<dbReference type="Proteomes" id="UP001244207">
    <property type="component" value="Unassembled WGS sequence"/>
</dbReference>
<name>A0AAD8UX66_GLOAC</name>
<keyword evidence="2" id="KW-1185">Reference proteome</keyword>